<dbReference type="Pfam" id="PF22359">
    <property type="entry name" value="Big-like"/>
    <property type="match status" value="1"/>
</dbReference>
<feature type="region of interest" description="Disordered" evidence="2">
    <location>
        <begin position="581"/>
        <end position="608"/>
    </location>
</feature>
<evidence type="ECO:0000313" key="5">
    <source>
        <dbReference type="Proteomes" id="UP000005824"/>
    </source>
</evidence>
<evidence type="ECO:0000256" key="1">
    <source>
        <dbReference type="SAM" id="Coils"/>
    </source>
</evidence>
<dbReference type="RefSeq" id="WP_006981721.1">
    <property type="nucleotide sequence ID" value="NZ_ABVL01000015.1"/>
</dbReference>
<dbReference type="PANTHER" id="PTHR35889">
    <property type="entry name" value="CYCLOINULO-OLIGOSACCHARIDE FRUCTANOTRANSFERASE-RELATED"/>
    <property type="match status" value="1"/>
</dbReference>
<proteinExistence type="predicted"/>
<dbReference type="Proteomes" id="UP000005824">
    <property type="component" value="Unassembled WGS sequence"/>
</dbReference>
<dbReference type="STRING" id="497964.CfE428DRAFT_4398"/>
<accession>B4D659</accession>
<dbReference type="Gene3D" id="2.60.120.380">
    <property type="match status" value="1"/>
</dbReference>
<evidence type="ECO:0000259" key="3">
    <source>
        <dbReference type="Pfam" id="PF22359"/>
    </source>
</evidence>
<feature type="domain" description="Surface layer protein bacterial Ig-like" evidence="3">
    <location>
        <begin position="685"/>
        <end position="729"/>
    </location>
</feature>
<evidence type="ECO:0000256" key="2">
    <source>
        <dbReference type="SAM" id="MobiDB-lite"/>
    </source>
</evidence>
<protein>
    <submittedName>
        <fullName evidence="4">Ig domain protein group 2 domain protein</fullName>
    </submittedName>
</protein>
<organism evidence="4 5">
    <name type="scientific">Chthoniobacter flavus Ellin428</name>
    <dbReference type="NCBI Taxonomy" id="497964"/>
    <lineage>
        <taxon>Bacteria</taxon>
        <taxon>Pseudomonadati</taxon>
        <taxon>Verrucomicrobiota</taxon>
        <taxon>Spartobacteria</taxon>
        <taxon>Chthoniobacterales</taxon>
        <taxon>Chthoniobacteraceae</taxon>
        <taxon>Chthoniobacter</taxon>
    </lineage>
</organism>
<sequence>MTTEVELVGRTGETHTVRVSSTTEDPAVPAPWPEPANASGPQAPVLLSDLRELVEERNGTAPQALGALPVAVNGRISKSNETDAYELTVEPETEVDIAVAADTLGSPIDAELELRDAKGARLAINDDTPDGPDPRLTYKVPPGVTKLIAVVRDVNGHAGPRCIYRLSATRKGQENPAGFTLALTEDSHTLEPGLSNVFKVEAVRAGYDGPIDLVFDHLPDSVKISGQNVPAQATATLVTLSSDAPLPPLIIGLKGRGKDGEAAASVESIQLGRFQPWLAQSVALAGAAKSDVAFSVRWGAAVAEKKVPLGGRFVLPVTCTRPPGHDGPVRLTLLTSQGRKTGKVAAQNAALNLREEKAVLIEEDKNAQAAFNVIATAQAALAAAQKAVEANKDDTAAEALAGKVEEAQAAIEKTKAAADEAAQKAKNDVEVAVAVPAELPEIPHQIAFKAELLKRDRRTVEAVAYTPVQEIPVVNPLAVKPHAPAPIQLDPKAGATVEITGKVERLEGAVGDILLTMSDLPPGIAAPPAVTVKAGATDFKFTLKIPPTFKPGEYAGPKIFGTGKPFGPLQVRSRDNPVTLTILSPGKGSGTPVSSDTPKAAGETPVPGGTPHCRAAPLNLDMRPCLLFLCALLPSWPAVAAIPPDLTGNLEATPSSVTLTNLQRPHSVLVRGRTQRGYDVDLTSDATFRSDNEQVAQVDSTGWIQPVANGQATITAQAGDRIATVAVTVQLPSTPVDISFRQDIMPVLSKAGCNAGACHGYSLGKNGFKLSLRGADPEKDYLALTDEFAERRINRNNPDASLLLLKPLGDLPHEGGVRMDRGSVMHEALRRWIAESAKDDPPDLPKLVSVTIHPEKIVSLPKTKQQFQLVAQYSDGSVRDVSRTGIFNVNIERVAKVDDVGLVSVNSLGETAIVARYEGIFAVG</sequence>
<keyword evidence="1" id="KW-0175">Coiled coil</keyword>
<dbReference type="InterPro" id="IPR054604">
    <property type="entry name" value="SbsC_Big-like"/>
</dbReference>
<feature type="region of interest" description="Disordered" evidence="2">
    <location>
        <begin position="1"/>
        <end position="42"/>
    </location>
</feature>
<dbReference type="EMBL" id="ABVL01000015">
    <property type="protein sequence ID" value="EDY17968.1"/>
    <property type="molecule type" value="Genomic_DNA"/>
</dbReference>
<dbReference type="InParanoid" id="B4D659"/>
<dbReference type="AlphaFoldDB" id="B4D659"/>
<dbReference type="Gene3D" id="2.60.40.1080">
    <property type="match status" value="2"/>
</dbReference>
<dbReference type="eggNOG" id="COG2319">
    <property type="taxonomic scope" value="Bacteria"/>
</dbReference>
<evidence type="ECO:0000313" key="4">
    <source>
        <dbReference type="EMBL" id="EDY17968.1"/>
    </source>
</evidence>
<feature type="coiled-coil region" evidence="1">
    <location>
        <begin position="397"/>
        <end position="424"/>
    </location>
</feature>
<reference evidence="4 5" key="1">
    <citation type="journal article" date="2011" name="J. Bacteriol.">
        <title>Genome sequence of Chthoniobacter flavus Ellin428, an aerobic heterotrophic soil bacterium.</title>
        <authorList>
            <person name="Kant R."/>
            <person name="van Passel M.W."/>
            <person name="Palva A."/>
            <person name="Lucas S."/>
            <person name="Lapidus A."/>
            <person name="Glavina Del Rio T."/>
            <person name="Dalin E."/>
            <person name="Tice H."/>
            <person name="Bruce D."/>
            <person name="Goodwin L."/>
            <person name="Pitluck S."/>
            <person name="Larimer F.W."/>
            <person name="Land M.L."/>
            <person name="Hauser L."/>
            <person name="Sangwan P."/>
            <person name="de Vos W.M."/>
            <person name="Janssen P.H."/>
            <person name="Smidt H."/>
        </authorList>
    </citation>
    <scope>NUCLEOTIDE SEQUENCE [LARGE SCALE GENOMIC DNA]</scope>
    <source>
        <strain evidence="4 5">Ellin428</strain>
    </source>
</reference>
<comment type="caution">
    <text evidence="4">The sequence shown here is derived from an EMBL/GenBank/DDBJ whole genome shotgun (WGS) entry which is preliminary data.</text>
</comment>
<keyword evidence="5" id="KW-1185">Reference proteome</keyword>
<dbReference type="InterPro" id="IPR008964">
    <property type="entry name" value="Invasin/intimin_cell_adhesion"/>
</dbReference>
<dbReference type="SUPFAM" id="SSF49373">
    <property type="entry name" value="Invasin/intimin cell-adhesion fragments"/>
    <property type="match status" value="1"/>
</dbReference>
<name>B4D659_9BACT</name>
<dbReference type="PANTHER" id="PTHR35889:SF3">
    <property type="entry name" value="F-BOX DOMAIN-CONTAINING PROTEIN"/>
    <property type="match status" value="1"/>
</dbReference>
<gene>
    <name evidence="4" type="ORF">CfE428DRAFT_4398</name>
</gene>